<dbReference type="PROSITE" id="PS51318">
    <property type="entry name" value="TAT"/>
    <property type="match status" value="1"/>
</dbReference>
<evidence type="ECO:0000313" key="1">
    <source>
        <dbReference type="EMBL" id="MCT2399608.1"/>
    </source>
</evidence>
<comment type="caution">
    <text evidence="1">The sequence shown here is derived from an EMBL/GenBank/DDBJ whole genome shotgun (WGS) entry which is preliminary data.</text>
</comment>
<reference evidence="1" key="1">
    <citation type="submission" date="2022-09" db="EMBL/GenBank/DDBJ databases">
        <title>Novosphingobium sp. Nov., a polycyclic aromatic hydrocarbon-degrading bacterium isolated form mangrove sediments in HongKong.</title>
        <authorList>
            <person name="Hu Z."/>
        </authorList>
    </citation>
    <scope>NUCLEOTIDE SEQUENCE</scope>
    <source>
        <strain evidence="1">HK4-1</strain>
    </source>
</reference>
<sequence length="206" mass="22502">MTSKPSTNRDRSPIASPTSRRALLGTLSLAPVAVPAIATAPNWTAALRQFDWVGEPATLHRTRAGRSLSRARYHNAEQFFASIEQGIIREGPNLLYHTGIVMQLGLSAHLLDVGFEDQWCARHVGLHIDRSLALANATGLGLDEPAIDQLACFVSPYGKWRHADIGGGHSCPWSGADLQSLTRQLLDHVRAVTGHARPTRGRQRHD</sequence>
<dbReference type="InterPro" id="IPR006311">
    <property type="entry name" value="TAT_signal"/>
</dbReference>
<proteinExistence type="predicted"/>
<evidence type="ECO:0000313" key="2">
    <source>
        <dbReference type="Proteomes" id="UP001165583"/>
    </source>
</evidence>
<organism evidence="1 2">
    <name type="scientific">Novosphingobium mangrovi</name>
    <name type="common">ex Huang et al. 2023</name>
    <dbReference type="NCBI Taxonomy" id="2976432"/>
    <lineage>
        <taxon>Bacteria</taxon>
        <taxon>Pseudomonadati</taxon>
        <taxon>Pseudomonadota</taxon>
        <taxon>Alphaproteobacteria</taxon>
        <taxon>Sphingomonadales</taxon>
        <taxon>Sphingomonadaceae</taxon>
        <taxon>Novosphingobium</taxon>
    </lineage>
</organism>
<dbReference type="RefSeq" id="WP_260045702.1">
    <property type="nucleotide sequence ID" value="NZ_JANZXA010000004.1"/>
</dbReference>
<name>A0ABT2I470_9SPHN</name>
<dbReference type="Proteomes" id="UP001165583">
    <property type="component" value="Unassembled WGS sequence"/>
</dbReference>
<keyword evidence="2" id="KW-1185">Reference proteome</keyword>
<gene>
    <name evidence="1" type="ORF">NZK81_08600</name>
</gene>
<evidence type="ECO:0008006" key="3">
    <source>
        <dbReference type="Google" id="ProtNLM"/>
    </source>
</evidence>
<dbReference type="EMBL" id="JANZXA010000004">
    <property type="protein sequence ID" value="MCT2399608.1"/>
    <property type="molecule type" value="Genomic_DNA"/>
</dbReference>
<protein>
    <recommendedName>
        <fullName evidence="3">Tat pathway signal protein</fullName>
    </recommendedName>
</protein>
<accession>A0ABT2I470</accession>